<proteinExistence type="predicted"/>
<evidence type="ECO:0000313" key="1">
    <source>
        <dbReference type="EMBL" id="TGZ79812.1"/>
    </source>
</evidence>
<dbReference type="AlphaFoldDB" id="A0A4S2MTI4"/>
<organism evidence="1 2">
    <name type="scientific">Ascodesmis nigricans</name>
    <dbReference type="NCBI Taxonomy" id="341454"/>
    <lineage>
        <taxon>Eukaryota</taxon>
        <taxon>Fungi</taxon>
        <taxon>Dikarya</taxon>
        <taxon>Ascomycota</taxon>
        <taxon>Pezizomycotina</taxon>
        <taxon>Pezizomycetes</taxon>
        <taxon>Pezizales</taxon>
        <taxon>Ascodesmidaceae</taxon>
        <taxon>Ascodesmis</taxon>
    </lineage>
</organism>
<sequence length="111" mass="12058">MLRPPSSWYLPLLFHVAFPPGQCPSPGKPSICSQQATSQSVSCDPSSTFRCIPWIAEGGVGESETSAQTSIITMILVLFLHHRALLWSLVWSSNLAAESSRQQAPMRNSAS</sequence>
<dbReference type="InParanoid" id="A0A4S2MTI4"/>
<reference evidence="1 2" key="1">
    <citation type="submission" date="2019-04" db="EMBL/GenBank/DDBJ databases">
        <title>Comparative genomics and transcriptomics to analyze fruiting body development in filamentous ascomycetes.</title>
        <authorList>
            <consortium name="DOE Joint Genome Institute"/>
            <person name="Lutkenhaus R."/>
            <person name="Traeger S."/>
            <person name="Breuer J."/>
            <person name="Kuo A."/>
            <person name="Lipzen A."/>
            <person name="Pangilinan J."/>
            <person name="Dilworth D."/>
            <person name="Sandor L."/>
            <person name="Poggeler S."/>
            <person name="Barry K."/>
            <person name="Grigoriev I.V."/>
            <person name="Nowrousian M."/>
        </authorList>
    </citation>
    <scope>NUCLEOTIDE SEQUENCE [LARGE SCALE GENOMIC DNA]</scope>
    <source>
        <strain evidence="1 2">CBS 389.68</strain>
    </source>
</reference>
<dbReference type="Proteomes" id="UP000298138">
    <property type="component" value="Unassembled WGS sequence"/>
</dbReference>
<gene>
    <name evidence="1" type="ORF">EX30DRAFT_76844</name>
</gene>
<keyword evidence="2" id="KW-1185">Reference proteome</keyword>
<dbReference type="EMBL" id="ML220129">
    <property type="protein sequence ID" value="TGZ79812.1"/>
    <property type="molecule type" value="Genomic_DNA"/>
</dbReference>
<accession>A0A4S2MTI4</accession>
<protein>
    <submittedName>
        <fullName evidence="1">Uncharacterized protein</fullName>
    </submittedName>
</protein>
<name>A0A4S2MTI4_9PEZI</name>
<evidence type="ECO:0000313" key="2">
    <source>
        <dbReference type="Proteomes" id="UP000298138"/>
    </source>
</evidence>